<dbReference type="HAMAP" id="MF_01186">
    <property type="entry name" value="LPS_assembly_LptE"/>
    <property type="match status" value="1"/>
</dbReference>
<reference evidence="9 10" key="1">
    <citation type="submission" date="2016-01" db="EMBL/GenBank/DDBJ databases">
        <title>Annotation of Pseudomonas oryzihabitans USDA-ARS-USMARC-56511.</title>
        <authorList>
            <person name="Harhay G.P."/>
            <person name="Harhay D.M."/>
            <person name="Smith T.P.L."/>
            <person name="Bono J.L."/>
            <person name="Heaton M.P."/>
            <person name="Clawson M.L."/>
            <person name="Chitko-Mckown C.G."/>
            <person name="Capik S.F."/>
            <person name="DeDonder K.D."/>
            <person name="Apley M.D."/>
            <person name="Lubbers B.V."/>
            <person name="White B.J."/>
            <person name="Larson R.L."/>
        </authorList>
    </citation>
    <scope>NUCLEOTIDE SEQUENCE [LARGE SCALE GENOMIC DNA]</scope>
    <source>
        <strain evidence="9 10">USDA-ARS-USMARC-56511</strain>
    </source>
</reference>
<dbReference type="PANTHER" id="PTHR38098">
    <property type="entry name" value="LPS-ASSEMBLY LIPOPROTEIN LPTE"/>
    <property type="match status" value="1"/>
</dbReference>
<dbReference type="GO" id="GO:0043165">
    <property type="term" value="P:Gram-negative-bacterium-type cell outer membrane assembly"/>
    <property type="evidence" value="ECO:0007669"/>
    <property type="project" value="UniProtKB-UniRule"/>
</dbReference>
<name>A0A0U4WWW9_9PSED</name>
<evidence type="ECO:0000256" key="5">
    <source>
        <dbReference type="ARBA" id="ARBA00023288"/>
    </source>
</evidence>
<proteinExistence type="inferred from homology"/>
<dbReference type="Gene3D" id="3.30.160.150">
    <property type="entry name" value="Lipoprotein like domain"/>
    <property type="match status" value="1"/>
</dbReference>
<dbReference type="GO" id="GO:0015920">
    <property type="term" value="P:lipopolysaccharide transport"/>
    <property type="evidence" value="ECO:0007669"/>
    <property type="project" value="TreeGrafter"/>
</dbReference>
<dbReference type="InterPro" id="IPR007485">
    <property type="entry name" value="LPS_assembly_LptE"/>
</dbReference>
<organism evidence="9 10">
    <name type="scientific">Pseudomonas oryzihabitans</name>
    <dbReference type="NCBI Taxonomy" id="47885"/>
    <lineage>
        <taxon>Bacteria</taxon>
        <taxon>Pseudomonadati</taxon>
        <taxon>Pseudomonadota</taxon>
        <taxon>Gammaproteobacteria</taxon>
        <taxon>Pseudomonadales</taxon>
        <taxon>Pseudomonadaceae</taxon>
        <taxon>Pseudomonas</taxon>
    </lineage>
</organism>
<dbReference type="GO" id="GO:1990351">
    <property type="term" value="C:transporter complex"/>
    <property type="evidence" value="ECO:0007669"/>
    <property type="project" value="TreeGrafter"/>
</dbReference>
<evidence type="ECO:0000256" key="1">
    <source>
        <dbReference type="ARBA" id="ARBA00022729"/>
    </source>
</evidence>
<dbReference type="RefSeq" id="WP_059313901.1">
    <property type="nucleotide sequence ID" value="NZ_CP013987.1"/>
</dbReference>
<evidence type="ECO:0000313" key="10">
    <source>
        <dbReference type="Proteomes" id="UP000064137"/>
    </source>
</evidence>
<sequence>MKKRILPGLAVVGLATLLTACGFQLRGTGETRLTVNELNLTARDAYGQTVKDVRDMLEDAHVRITSGAPYTLDLGGEAQSERTASYTSGARSAEVELTTRQPYTIVGKNQAVLVSDYLETQRYYVTDQNNIVGSEQQKDQLRREMRRELVQQLAARLQALTPERLDKLQRDADARAAAKAEADRRARESAPPQQSPIEIPTPAR</sequence>
<dbReference type="Pfam" id="PF04390">
    <property type="entry name" value="LptE"/>
    <property type="match status" value="1"/>
</dbReference>
<accession>A0A0U4WWW9</accession>
<dbReference type="PROSITE" id="PS51257">
    <property type="entry name" value="PROKAR_LIPOPROTEIN"/>
    <property type="match status" value="1"/>
</dbReference>
<evidence type="ECO:0000256" key="6">
    <source>
        <dbReference type="HAMAP-Rule" id="MF_01186"/>
    </source>
</evidence>
<feature type="chain" id="PRO_5008861260" description="LPS-assembly lipoprotein LptE" evidence="8">
    <location>
        <begin position="21"/>
        <end position="204"/>
    </location>
</feature>
<keyword evidence="4 6" id="KW-0998">Cell outer membrane</keyword>
<evidence type="ECO:0000256" key="7">
    <source>
        <dbReference type="SAM" id="MobiDB-lite"/>
    </source>
</evidence>
<feature type="signal peptide" evidence="8">
    <location>
        <begin position="1"/>
        <end position="20"/>
    </location>
</feature>
<dbReference type="OrthoDB" id="5612114at2"/>
<dbReference type="Proteomes" id="UP000064137">
    <property type="component" value="Chromosome"/>
</dbReference>
<comment type="similarity">
    <text evidence="6">Belongs to the LptE lipoprotein family.</text>
</comment>
<evidence type="ECO:0000256" key="8">
    <source>
        <dbReference type="SAM" id="SignalP"/>
    </source>
</evidence>
<dbReference type="GO" id="GO:0009279">
    <property type="term" value="C:cell outer membrane"/>
    <property type="evidence" value="ECO:0007669"/>
    <property type="project" value="UniProtKB-SubCell"/>
</dbReference>
<comment type="subunit">
    <text evidence="6">Component of the lipopolysaccharide transport and assembly complex. Interacts with LptD.</text>
</comment>
<dbReference type="PANTHER" id="PTHR38098:SF1">
    <property type="entry name" value="LPS-ASSEMBLY LIPOPROTEIN LPTE"/>
    <property type="match status" value="1"/>
</dbReference>
<keyword evidence="5 6" id="KW-0449">Lipoprotein</keyword>
<keyword evidence="2 6" id="KW-0472">Membrane</keyword>
<comment type="function">
    <text evidence="6">Together with LptD, is involved in the assembly of lipopolysaccharide (LPS) at the surface of the outer membrane. Required for the proper assembly of LptD. Binds LPS and may serve as the LPS recognition site at the outer membrane.</text>
</comment>
<keyword evidence="3 6" id="KW-0564">Palmitate</keyword>
<feature type="compositionally biased region" description="Basic and acidic residues" evidence="7">
    <location>
        <begin position="165"/>
        <end position="188"/>
    </location>
</feature>
<protein>
    <recommendedName>
        <fullName evidence="6">LPS-assembly lipoprotein LptE</fullName>
    </recommendedName>
</protein>
<evidence type="ECO:0000256" key="3">
    <source>
        <dbReference type="ARBA" id="ARBA00023139"/>
    </source>
</evidence>
<keyword evidence="1 6" id="KW-0732">Signal</keyword>
<dbReference type="GO" id="GO:0001530">
    <property type="term" value="F:lipopolysaccharide binding"/>
    <property type="evidence" value="ECO:0007669"/>
    <property type="project" value="TreeGrafter"/>
</dbReference>
<dbReference type="KEGG" id="por:APT59_05315"/>
<gene>
    <name evidence="6" type="primary">lptE</name>
    <name evidence="9" type="ORF">APT59_05315</name>
</gene>
<dbReference type="AlphaFoldDB" id="A0A0U4WWW9"/>
<feature type="region of interest" description="Disordered" evidence="7">
    <location>
        <begin position="165"/>
        <end position="204"/>
    </location>
</feature>
<dbReference type="EMBL" id="CP013987">
    <property type="protein sequence ID" value="ALZ83652.1"/>
    <property type="molecule type" value="Genomic_DNA"/>
</dbReference>
<evidence type="ECO:0000256" key="2">
    <source>
        <dbReference type="ARBA" id="ARBA00023136"/>
    </source>
</evidence>
<comment type="subcellular location">
    <subcellularLocation>
        <location evidence="6">Cell outer membrane</location>
        <topology evidence="6">Lipid-anchor</topology>
    </subcellularLocation>
</comment>
<evidence type="ECO:0000256" key="4">
    <source>
        <dbReference type="ARBA" id="ARBA00023237"/>
    </source>
</evidence>
<evidence type="ECO:0000313" key="9">
    <source>
        <dbReference type="EMBL" id="ALZ83652.1"/>
    </source>
</evidence>